<accession>A0A225V273</accession>
<reference evidence="2" key="1">
    <citation type="submission" date="2017-03" db="EMBL/GenBank/DDBJ databases">
        <title>Phytopthora megakarya and P. palmivora, two closely related causual agents of cacao black pod achieved similar genome size and gene model numbers by different mechanisms.</title>
        <authorList>
            <person name="Ali S."/>
            <person name="Shao J."/>
            <person name="Larry D.J."/>
            <person name="Kronmiller B."/>
            <person name="Shen D."/>
            <person name="Strem M.D."/>
            <person name="Melnick R.L."/>
            <person name="Guiltinan M.J."/>
            <person name="Tyler B.M."/>
            <person name="Meinhardt L.W."/>
            <person name="Bailey B.A."/>
        </authorList>
    </citation>
    <scope>NUCLEOTIDE SEQUENCE [LARGE SCALE GENOMIC DNA]</scope>
    <source>
        <strain evidence="2">zdho120</strain>
    </source>
</reference>
<dbReference type="AlphaFoldDB" id="A0A225V273"/>
<evidence type="ECO:0000313" key="1">
    <source>
        <dbReference type="EMBL" id="OWY99580.1"/>
    </source>
</evidence>
<gene>
    <name evidence="1" type="ORF">PHMEG_00029396</name>
</gene>
<dbReference type="STRING" id="4795.A0A225V273"/>
<dbReference type="OrthoDB" id="3366231at2759"/>
<sequence length="80" mass="9609">MAIVILFKDVVDLAAGPIQPRSRIEFVRVDNRWFVPYNYYLYQKYDYHVNVETCVTVQSIKYLYKYVYKGQDCATVVLWE</sequence>
<keyword evidence="1" id="KW-0347">Helicase</keyword>
<dbReference type="EMBL" id="NBNE01008348">
    <property type="protein sequence ID" value="OWY99580.1"/>
    <property type="molecule type" value="Genomic_DNA"/>
</dbReference>
<keyword evidence="1" id="KW-0378">Hydrolase</keyword>
<comment type="caution">
    <text evidence="1">The sequence shown here is derived from an EMBL/GenBank/DDBJ whole genome shotgun (WGS) entry which is preliminary data.</text>
</comment>
<protein>
    <submittedName>
        <fullName evidence="1">Helitron helicase</fullName>
    </submittedName>
</protein>
<dbReference type="PANTHER" id="PTHR10492">
    <property type="match status" value="1"/>
</dbReference>
<keyword evidence="1" id="KW-0067">ATP-binding</keyword>
<proteinExistence type="predicted"/>
<dbReference type="PANTHER" id="PTHR10492:SF57">
    <property type="entry name" value="ATP-DEPENDENT DNA HELICASE"/>
    <property type="match status" value="1"/>
</dbReference>
<organism evidence="1 2">
    <name type="scientific">Phytophthora megakarya</name>
    <dbReference type="NCBI Taxonomy" id="4795"/>
    <lineage>
        <taxon>Eukaryota</taxon>
        <taxon>Sar</taxon>
        <taxon>Stramenopiles</taxon>
        <taxon>Oomycota</taxon>
        <taxon>Peronosporomycetes</taxon>
        <taxon>Peronosporales</taxon>
        <taxon>Peronosporaceae</taxon>
        <taxon>Phytophthora</taxon>
    </lineage>
</organism>
<name>A0A225V273_9STRA</name>
<dbReference type="Proteomes" id="UP000198211">
    <property type="component" value="Unassembled WGS sequence"/>
</dbReference>
<keyword evidence="1" id="KW-0547">Nucleotide-binding</keyword>
<dbReference type="GO" id="GO:0004386">
    <property type="term" value="F:helicase activity"/>
    <property type="evidence" value="ECO:0007669"/>
    <property type="project" value="UniProtKB-KW"/>
</dbReference>
<keyword evidence="2" id="KW-1185">Reference proteome</keyword>
<evidence type="ECO:0000313" key="2">
    <source>
        <dbReference type="Proteomes" id="UP000198211"/>
    </source>
</evidence>